<comment type="function">
    <text evidence="1">Alpha-L-fucosidase is responsible for hydrolyzing the alpha-1,6-linked fucose joined to the reducing-end N-acetylglucosamine of the carbohydrate moieties of glycoproteins.</text>
</comment>
<dbReference type="InterPro" id="IPR000933">
    <property type="entry name" value="Glyco_hydro_29"/>
</dbReference>
<organism evidence="9 10">
    <name type="scientific">Horticoccus luteus</name>
    <dbReference type="NCBI Taxonomy" id="2862869"/>
    <lineage>
        <taxon>Bacteria</taxon>
        <taxon>Pseudomonadati</taxon>
        <taxon>Verrucomicrobiota</taxon>
        <taxon>Opitutia</taxon>
        <taxon>Opitutales</taxon>
        <taxon>Opitutaceae</taxon>
        <taxon>Horticoccus</taxon>
    </lineage>
</organism>
<reference evidence="9" key="1">
    <citation type="submission" date="2021-08" db="EMBL/GenBank/DDBJ databases">
        <title>Genome of a novel bacterium of the phylum Verrucomicrobia, Oleiharenicola sp. KSB-15.</title>
        <authorList>
            <person name="Chung J.-H."/>
            <person name="Ahn J.-H."/>
            <person name="Yoon Y."/>
            <person name="Kim D.-Y."/>
            <person name="An S.-H."/>
            <person name="Park I."/>
            <person name="Yeon J."/>
        </authorList>
    </citation>
    <scope>NUCLEOTIDE SEQUENCE</scope>
    <source>
        <strain evidence="9">KSB-15</strain>
    </source>
</reference>
<feature type="chain" id="PRO_5034722951" description="alpha-L-fucosidase" evidence="7">
    <location>
        <begin position="27"/>
        <end position="474"/>
    </location>
</feature>
<dbReference type="InterPro" id="IPR017853">
    <property type="entry name" value="GH"/>
</dbReference>
<evidence type="ECO:0000313" key="10">
    <source>
        <dbReference type="Proteomes" id="UP000825051"/>
    </source>
</evidence>
<dbReference type="InterPro" id="IPR016286">
    <property type="entry name" value="FUC_metazoa-typ"/>
</dbReference>
<feature type="signal peptide" evidence="7">
    <location>
        <begin position="1"/>
        <end position="26"/>
    </location>
</feature>
<evidence type="ECO:0000256" key="7">
    <source>
        <dbReference type="SAM" id="SignalP"/>
    </source>
</evidence>
<dbReference type="PANTHER" id="PTHR10030">
    <property type="entry name" value="ALPHA-L-FUCOSIDASE"/>
    <property type="match status" value="1"/>
</dbReference>
<dbReference type="KEGG" id="ole:K0B96_15115"/>
<protein>
    <recommendedName>
        <fullName evidence="3">alpha-L-fucosidase</fullName>
        <ecNumber evidence="3">3.2.1.51</ecNumber>
    </recommendedName>
</protein>
<evidence type="ECO:0000256" key="6">
    <source>
        <dbReference type="ARBA" id="ARBA00023295"/>
    </source>
</evidence>
<gene>
    <name evidence="9" type="ORF">K0B96_15115</name>
</gene>
<evidence type="ECO:0000256" key="4">
    <source>
        <dbReference type="ARBA" id="ARBA00022729"/>
    </source>
</evidence>
<dbReference type="GO" id="GO:0005764">
    <property type="term" value="C:lysosome"/>
    <property type="evidence" value="ECO:0007669"/>
    <property type="project" value="TreeGrafter"/>
</dbReference>
<sequence length="474" mass="52461">MNPSPLFSTKLFACLALALLANAVAAAPGSPAPVESSNATDARVAWFREAKFGLFIHWGLYAIPAGYWKGAKVNGVSEWLMKRAPVPVADYQKLAAQFDPQAFDPDAWAQLAVDAGMKYVVLTAKHHDGFAMFKSDVSAYNVVDATPFKRDIVKELAAACARHGLRFGVYYSQAQDWHEPGGMGNEWDFPPDAQKDSAGAFDRYLQQKAEPQMRELLTRYGPLALIWFDTPVRMKEGDRAQRFIDLVRTLQPGCLINGRLGGEGDYVSTRDNQIPDASSSKPWEVPATTNSSWGFKRDDHNWKSAGDLVFKLVDIASKGGNYLLNVGPDAHGVIPAAVQENLRAVGAWLKVNGTAVYGTQPSPFGEEYGELAQKLRNYENQPVFLPWRAWRCTARPGKLFFTLFELERASGHANFAFPAFKNRIKAIHLLSDPNQKFEVTTAPDGRRAFHPRTFGADSIADTYVVEIEGDAVQR</sequence>
<dbReference type="PANTHER" id="PTHR10030:SF37">
    <property type="entry name" value="ALPHA-L-FUCOSIDASE-RELATED"/>
    <property type="match status" value="1"/>
</dbReference>
<dbReference type="GO" id="GO:0006004">
    <property type="term" value="P:fucose metabolic process"/>
    <property type="evidence" value="ECO:0007669"/>
    <property type="project" value="InterPro"/>
</dbReference>
<evidence type="ECO:0000256" key="3">
    <source>
        <dbReference type="ARBA" id="ARBA00012662"/>
    </source>
</evidence>
<dbReference type="GO" id="GO:0004560">
    <property type="term" value="F:alpha-L-fucosidase activity"/>
    <property type="evidence" value="ECO:0007669"/>
    <property type="project" value="InterPro"/>
</dbReference>
<evidence type="ECO:0000256" key="2">
    <source>
        <dbReference type="ARBA" id="ARBA00007951"/>
    </source>
</evidence>
<dbReference type="RefSeq" id="WP_220161717.1">
    <property type="nucleotide sequence ID" value="NZ_CP080507.1"/>
</dbReference>
<evidence type="ECO:0000256" key="5">
    <source>
        <dbReference type="ARBA" id="ARBA00022801"/>
    </source>
</evidence>
<keyword evidence="5" id="KW-0378">Hydrolase</keyword>
<dbReference type="Proteomes" id="UP000825051">
    <property type="component" value="Chromosome"/>
</dbReference>
<dbReference type="PIRSF" id="PIRSF001092">
    <property type="entry name" value="Alpha-L-fucosidase"/>
    <property type="match status" value="1"/>
</dbReference>
<dbReference type="Gene3D" id="3.20.20.80">
    <property type="entry name" value="Glycosidases"/>
    <property type="match status" value="1"/>
</dbReference>
<dbReference type="SUPFAM" id="SSF51445">
    <property type="entry name" value="(Trans)glycosidases"/>
    <property type="match status" value="1"/>
</dbReference>
<name>A0A8F9TUN7_9BACT</name>
<dbReference type="EC" id="3.2.1.51" evidence="3"/>
<feature type="domain" description="Glycoside hydrolase family 29 N-terminal" evidence="8">
    <location>
        <begin position="34"/>
        <end position="353"/>
    </location>
</feature>
<comment type="similarity">
    <text evidence="2">Belongs to the glycosyl hydrolase 29 family.</text>
</comment>
<dbReference type="PRINTS" id="PR00741">
    <property type="entry name" value="GLHYDRLASE29"/>
</dbReference>
<dbReference type="SMART" id="SM00812">
    <property type="entry name" value="Alpha_L_fucos"/>
    <property type="match status" value="1"/>
</dbReference>
<dbReference type="Pfam" id="PF01120">
    <property type="entry name" value="Alpha_L_fucos"/>
    <property type="match status" value="1"/>
</dbReference>
<evidence type="ECO:0000259" key="8">
    <source>
        <dbReference type="Pfam" id="PF01120"/>
    </source>
</evidence>
<proteinExistence type="inferred from homology"/>
<evidence type="ECO:0000313" key="9">
    <source>
        <dbReference type="EMBL" id="QYM78613.1"/>
    </source>
</evidence>
<dbReference type="EMBL" id="CP080507">
    <property type="protein sequence ID" value="QYM78613.1"/>
    <property type="molecule type" value="Genomic_DNA"/>
</dbReference>
<evidence type="ECO:0000256" key="1">
    <source>
        <dbReference type="ARBA" id="ARBA00004071"/>
    </source>
</evidence>
<keyword evidence="10" id="KW-1185">Reference proteome</keyword>
<keyword evidence="6" id="KW-0326">Glycosidase</keyword>
<accession>A0A8F9TUN7</accession>
<dbReference type="InterPro" id="IPR057739">
    <property type="entry name" value="Glyco_hydro_29_N"/>
</dbReference>
<dbReference type="AlphaFoldDB" id="A0A8F9TUN7"/>
<keyword evidence="4 7" id="KW-0732">Signal</keyword>
<dbReference type="GO" id="GO:0016139">
    <property type="term" value="P:glycoside catabolic process"/>
    <property type="evidence" value="ECO:0007669"/>
    <property type="project" value="TreeGrafter"/>
</dbReference>